<dbReference type="NCBIfam" id="TIGR02886">
    <property type="entry name" value="spore_II_AA"/>
    <property type="match status" value="1"/>
</dbReference>
<dbReference type="AlphaFoldDB" id="A0A2P8HAR5"/>
<dbReference type="NCBIfam" id="TIGR00377">
    <property type="entry name" value="ant_ant_sig"/>
    <property type="match status" value="1"/>
</dbReference>
<dbReference type="InterPro" id="IPR036513">
    <property type="entry name" value="STAS_dom_sf"/>
</dbReference>
<evidence type="ECO:0000256" key="5">
    <source>
        <dbReference type="ARBA" id="ARBA00022969"/>
    </source>
</evidence>
<dbReference type="InterPro" id="IPR002645">
    <property type="entry name" value="STAS_dom"/>
</dbReference>
<dbReference type="PANTHER" id="PTHR33495">
    <property type="entry name" value="ANTI-SIGMA FACTOR ANTAGONIST TM_1081-RELATED-RELATED"/>
    <property type="match status" value="1"/>
</dbReference>
<sequence>MSFDVTMEQVKDVLLVRISGELDHHTASRLREDMDAKLQESGIVHVVLNASELSFMDSSGIGVVLGRYKQIAARGGQVYVCEIPPQVERIFEMAGLFKVLKKEEKEARALQELGAAS</sequence>
<dbReference type="Gene3D" id="3.30.750.24">
    <property type="entry name" value="STAS domain"/>
    <property type="match status" value="1"/>
</dbReference>
<proteinExistence type="inferred from homology"/>
<keyword evidence="4" id="KW-0597">Phosphoprotein</keyword>
<dbReference type="InterPro" id="IPR003658">
    <property type="entry name" value="Anti-sigma_ant"/>
</dbReference>
<comment type="similarity">
    <text evidence="2 6">Belongs to the anti-sigma-factor antagonist family.</text>
</comment>
<dbReference type="PANTHER" id="PTHR33495:SF2">
    <property type="entry name" value="ANTI-SIGMA FACTOR ANTAGONIST TM_1081-RELATED"/>
    <property type="match status" value="1"/>
</dbReference>
<gene>
    <name evidence="8" type="ORF">B0H94_111126</name>
</gene>
<dbReference type="OrthoDB" id="9796601at2"/>
<name>A0A2P8HAR5_9BACI</name>
<dbReference type="GO" id="GO:0045152">
    <property type="term" value="F:antisigma factor binding"/>
    <property type="evidence" value="ECO:0007669"/>
    <property type="project" value="InterPro"/>
</dbReference>
<protein>
    <recommendedName>
        <fullName evidence="3 6">Anti-sigma F factor antagonist</fullName>
    </recommendedName>
    <alternativeName>
        <fullName evidence="6">Stage II sporulation protein</fullName>
    </alternativeName>
</protein>
<feature type="domain" description="STAS" evidence="7">
    <location>
        <begin position="3"/>
        <end position="113"/>
    </location>
</feature>
<dbReference type="InterPro" id="IPR014237">
    <property type="entry name" value="Anti-sigma_F_ant"/>
</dbReference>
<evidence type="ECO:0000313" key="8">
    <source>
        <dbReference type="EMBL" id="PSL43300.1"/>
    </source>
</evidence>
<evidence type="ECO:0000313" key="9">
    <source>
        <dbReference type="Proteomes" id="UP000242310"/>
    </source>
</evidence>
<evidence type="ECO:0000256" key="6">
    <source>
        <dbReference type="RuleBase" id="RU003749"/>
    </source>
</evidence>
<evidence type="ECO:0000256" key="3">
    <source>
        <dbReference type="ARBA" id="ARBA00020784"/>
    </source>
</evidence>
<accession>A0A2P8HAR5</accession>
<dbReference type="CDD" id="cd07043">
    <property type="entry name" value="STAS_anti-anti-sigma_factors"/>
    <property type="match status" value="1"/>
</dbReference>
<evidence type="ECO:0000256" key="2">
    <source>
        <dbReference type="ARBA" id="ARBA00009013"/>
    </source>
</evidence>
<dbReference type="RefSeq" id="WP_106589438.1">
    <property type="nucleotide sequence ID" value="NZ_PYAV01000011.1"/>
</dbReference>
<evidence type="ECO:0000256" key="1">
    <source>
        <dbReference type="ARBA" id="ARBA00001976"/>
    </source>
</evidence>
<reference evidence="8 9" key="1">
    <citation type="submission" date="2018-03" db="EMBL/GenBank/DDBJ databases">
        <title>Genomic Encyclopedia of Type Strains, Phase III (KMG-III): the genomes of soil and plant-associated and newly described type strains.</title>
        <authorList>
            <person name="Whitman W."/>
        </authorList>
    </citation>
    <scope>NUCLEOTIDE SEQUENCE [LARGE SCALE GENOMIC DNA]</scope>
    <source>
        <strain evidence="8 9">CGMCC 1.07653</strain>
    </source>
</reference>
<dbReference type="EMBL" id="PYAV01000011">
    <property type="protein sequence ID" value="PSL43300.1"/>
    <property type="molecule type" value="Genomic_DNA"/>
</dbReference>
<dbReference type="SUPFAM" id="SSF52091">
    <property type="entry name" value="SpoIIaa-like"/>
    <property type="match status" value="1"/>
</dbReference>
<dbReference type="GO" id="GO:0030435">
    <property type="term" value="P:sporulation resulting in formation of a cellular spore"/>
    <property type="evidence" value="ECO:0007669"/>
    <property type="project" value="UniProtKB-KW"/>
</dbReference>
<dbReference type="GO" id="GO:0043856">
    <property type="term" value="F:anti-sigma factor antagonist activity"/>
    <property type="evidence" value="ECO:0007669"/>
    <property type="project" value="InterPro"/>
</dbReference>
<comment type="caution">
    <text evidence="8">The sequence shown here is derived from an EMBL/GenBank/DDBJ whole genome shotgun (WGS) entry which is preliminary data.</text>
</comment>
<evidence type="ECO:0000259" key="7">
    <source>
        <dbReference type="PROSITE" id="PS50801"/>
    </source>
</evidence>
<dbReference type="PROSITE" id="PS50801">
    <property type="entry name" value="STAS"/>
    <property type="match status" value="1"/>
</dbReference>
<dbReference type="Proteomes" id="UP000242310">
    <property type="component" value="Unassembled WGS sequence"/>
</dbReference>
<dbReference type="Pfam" id="PF01740">
    <property type="entry name" value="STAS"/>
    <property type="match status" value="1"/>
</dbReference>
<evidence type="ECO:0000256" key="4">
    <source>
        <dbReference type="ARBA" id="ARBA00022553"/>
    </source>
</evidence>
<comment type="function">
    <text evidence="1">In the phosphorylated form it could act as an anti-anti-sigma factor that counteracts SpoIIAB and thus releases sigma f from inhibition.</text>
</comment>
<organism evidence="8 9">
    <name type="scientific">Salsuginibacillus halophilus</name>
    <dbReference type="NCBI Taxonomy" id="517424"/>
    <lineage>
        <taxon>Bacteria</taxon>
        <taxon>Bacillati</taxon>
        <taxon>Bacillota</taxon>
        <taxon>Bacilli</taxon>
        <taxon>Bacillales</taxon>
        <taxon>Bacillaceae</taxon>
        <taxon>Salsuginibacillus</taxon>
    </lineage>
</organism>
<keyword evidence="5" id="KW-0749">Sporulation</keyword>
<keyword evidence="9" id="KW-1185">Reference proteome</keyword>